<proteinExistence type="predicted"/>
<gene>
    <name evidence="2" type="ORF">DdX_17977</name>
</gene>
<organism evidence="2 3">
    <name type="scientific">Ditylenchus destructor</name>
    <dbReference type="NCBI Taxonomy" id="166010"/>
    <lineage>
        <taxon>Eukaryota</taxon>
        <taxon>Metazoa</taxon>
        <taxon>Ecdysozoa</taxon>
        <taxon>Nematoda</taxon>
        <taxon>Chromadorea</taxon>
        <taxon>Rhabditida</taxon>
        <taxon>Tylenchina</taxon>
        <taxon>Tylenchomorpha</taxon>
        <taxon>Sphaerularioidea</taxon>
        <taxon>Anguinidae</taxon>
        <taxon>Anguininae</taxon>
        <taxon>Ditylenchus</taxon>
    </lineage>
</organism>
<evidence type="ECO:0000313" key="3">
    <source>
        <dbReference type="Proteomes" id="UP001201812"/>
    </source>
</evidence>
<comment type="caution">
    <text evidence="2">The sequence shown here is derived from an EMBL/GenBank/DDBJ whole genome shotgun (WGS) entry which is preliminary data.</text>
</comment>
<feature type="region of interest" description="Disordered" evidence="1">
    <location>
        <begin position="93"/>
        <end position="125"/>
    </location>
</feature>
<feature type="region of interest" description="Disordered" evidence="1">
    <location>
        <begin position="206"/>
        <end position="265"/>
    </location>
</feature>
<evidence type="ECO:0000313" key="2">
    <source>
        <dbReference type="EMBL" id="KAI1698306.1"/>
    </source>
</evidence>
<evidence type="ECO:0000256" key="1">
    <source>
        <dbReference type="SAM" id="MobiDB-lite"/>
    </source>
</evidence>
<feature type="compositionally biased region" description="Basic and acidic residues" evidence="1">
    <location>
        <begin position="245"/>
        <end position="265"/>
    </location>
</feature>
<dbReference type="AlphaFoldDB" id="A0AAD4QT36"/>
<sequence>MQNTSFYRVWGNGAIAVQYKAFQHTDREADKQSVFIIVSEGCSAEGITILRHRSHFGYIPLHVLYFDAPLPLLKLELNPLCSEQSAEYSMWQNQNSKTGAGKSAGHSDSQRPSCSTTGDSGTNQGQTSIACSCKDKDHDFRQGGCCSQSPQKKLAKCNAELMACRKERDSLAKSNKAFKEKLRIAKESSSVGSQFYSTISLARVRPGPNQRCIPRSGSSDRPNVEPGLRSGPAPSKNIQYLRQKRQGDEENRKMSSRGNIKDRYL</sequence>
<feature type="compositionally biased region" description="Polar residues" evidence="1">
    <location>
        <begin position="106"/>
        <end position="125"/>
    </location>
</feature>
<keyword evidence="3" id="KW-1185">Reference proteome</keyword>
<protein>
    <submittedName>
        <fullName evidence="2">Uncharacterized protein</fullName>
    </submittedName>
</protein>
<name>A0AAD4QT36_9BILA</name>
<dbReference type="Proteomes" id="UP001201812">
    <property type="component" value="Unassembled WGS sequence"/>
</dbReference>
<dbReference type="EMBL" id="JAKKPZ010000224">
    <property type="protein sequence ID" value="KAI1698306.1"/>
    <property type="molecule type" value="Genomic_DNA"/>
</dbReference>
<reference evidence="2" key="1">
    <citation type="submission" date="2022-01" db="EMBL/GenBank/DDBJ databases">
        <title>Genome Sequence Resource for Two Populations of Ditylenchus destructor, the Migratory Endoparasitic Phytonematode.</title>
        <authorList>
            <person name="Zhang H."/>
            <person name="Lin R."/>
            <person name="Xie B."/>
        </authorList>
    </citation>
    <scope>NUCLEOTIDE SEQUENCE</scope>
    <source>
        <strain evidence="2">BazhouSP</strain>
    </source>
</reference>
<accession>A0AAD4QT36</accession>